<evidence type="ECO:0000313" key="2">
    <source>
        <dbReference type="EMBL" id="KQL50725.1"/>
    </source>
</evidence>
<dbReference type="PATRIC" id="fig|157838.3.peg.5318"/>
<sequence length="161" mass="19486">MNRNIIIETLIWIISFLLLFIFVPKQKIRDAWVSFLFMQLPAWILGLAVVQYGLIEYPSRFFAHAVRTSFTFEFLAFPVISVLFNIHYPTQKGFWWKIFYVFAFPTILVPVEVLILRYTDLVKYIHWTWYTSWISIMLTLLLSYLFYKWFNKKNNVSKGFR</sequence>
<name>A0A0Q3WS40_9BACI</name>
<accession>A0A0Q3WS40</accession>
<protein>
    <submittedName>
        <fullName evidence="2">Uncharacterized protein</fullName>
    </submittedName>
</protein>
<dbReference type="NCBIfam" id="NF041644">
    <property type="entry name" value="CBO0543_fam"/>
    <property type="match status" value="1"/>
</dbReference>
<proteinExistence type="predicted"/>
<keyword evidence="1" id="KW-0812">Transmembrane</keyword>
<evidence type="ECO:0000256" key="1">
    <source>
        <dbReference type="SAM" id="Phobius"/>
    </source>
</evidence>
<feature type="transmembrane region" description="Helical" evidence="1">
    <location>
        <begin position="61"/>
        <end position="86"/>
    </location>
</feature>
<dbReference type="OrthoDB" id="1683460at2"/>
<gene>
    <name evidence="2" type="ORF">AN964_24170</name>
</gene>
<dbReference type="RefSeq" id="WP_055742332.1">
    <property type="nucleotide sequence ID" value="NZ_JAAIWL010000078.1"/>
</dbReference>
<dbReference type="AlphaFoldDB" id="A0A0Q3WS40"/>
<organism evidence="2 3">
    <name type="scientific">Heyndrickxia shackletonii</name>
    <dbReference type="NCBI Taxonomy" id="157838"/>
    <lineage>
        <taxon>Bacteria</taxon>
        <taxon>Bacillati</taxon>
        <taxon>Bacillota</taxon>
        <taxon>Bacilli</taxon>
        <taxon>Bacillales</taxon>
        <taxon>Bacillaceae</taxon>
        <taxon>Heyndrickxia</taxon>
    </lineage>
</organism>
<comment type="caution">
    <text evidence="2">The sequence shown here is derived from an EMBL/GenBank/DDBJ whole genome shotgun (WGS) entry which is preliminary data.</text>
</comment>
<feature type="transmembrane region" description="Helical" evidence="1">
    <location>
        <begin position="35"/>
        <end position="55"/>
    </location>
</feature>
<dbReference type="EMBL" id="LJJC01000015">
    <property type="protein sequence ID" value="KQL50725.1"/>
    <property type="molecule type" value="Genomic_DNA"/>
</dbReference>
<feature type="transmembrane region" description="Helical" evidence="1">
    <location>
        <begin position="124"/>
        <end position="147"/>
    </location>
</feature>
<dbReference type="InterPro" id="IPR048147">
    <property type="entry name" value="CBO0543-like"/>
</dbReference>
<keyword evidence="3" id="KW-1185">Reference proteome</keyword>
<feature type="transmembrane region" description="Helical" evidence="1">
    <location>
        <begin position="6"/>
        <end position="23"/>
    </location>
</feature>
<evidence type="ECO:0000313" key="3">
    <source>
        <dbReference type="Proteomes" id="UP000051888"/>
    </source>
</evidence>
<keyword evidence="1" id="KW-1133">Transmembrane helix</keyword>
<dbReference type="STRING" id="157838.AN964_24170"/>
<reference evidence="2 3" key="1">
    <citation type="submission" date="2015-09" db="EMBL/GenBank/DDBJ databases">
        <title>Genome sequencing project for genomic taxonomy and phylogenomics of Bacillus-like bacteria.</title>
        <authorList>
            <person name="Liu B."/>
            <person name="Wang J."/>
            <person name="Zhu Y."/>
            <person name="Liu G."/>
            <person name="Chen Q."/>
            <person name="Chen Z."/>
            <person name="Lan J."/>
            <person name="Che J."/>
            <person name="Ge C."/>
            <person name="Shi H."/>
            <person name="Pan Z."/>
            <person name="Liu X."/>
        </authorList>
    </citation>
    <scope>NUCLEOTIDE SEQUENCE [LARGE SCALE GENOMIC DNA]</scope>
    <source>
        <strain evidence="2 3">LMG 18435</strain>
    </source>
</reference>
<dbReference type="Proteomes" id="UP000051888">
    <property type="component" value="Unassembled WGS sequence"/>
</dbReference>
<keyword evidence="1" id="KW-0472">Membrane</keyword>
<feature type="transmembrane region" description="Helical" evidence="1">
    <location>
        <begin position="98"/>
        <end position="118"/>
    </location>
</feature>